<dbReference type="AlphaFoldDB" id="A0A0C1GXT3"/>
<reference evidence="4 6" key="2">
    <citation type="submission" date="2022-03" db="EMBL/GenBank/DDBJ databases">
        <title>Genome sequencing of Morococcus cerebrosus.</title>
        <authorList>
            <person name="Baek M.-G."/>
            <person name="Yi H."/>
        </authorList>
    </citation>
    <scope>NUCLEOTIDE SEQUENCE [LARGE SCALE GENOMIC DNA]</scope>
    <source>
        <strain evidence="4 6">CIP 81.93</strain>
    </source>
</reference>
<dbReference type="PANTHER" id="PTHR38436:SF1">
    <property type="entry name" value="ESTER CYCLASE"/>
    <property type="match status" value="1"/>
</dbReference>
<feature type="domain" description="SnoaL-like" evidence="2">
    <location>
        <begin position="46"/>
        <end position="143"/>
    </location>
</feature>
<dbReference type="EMBL" id="CP094242">
    <property type="protein sequence ID" value="UNV87563.1"/>
    <property type="molecule type" value="Genomic_DNA"/>
</dbReference>
<dbReference type="PANTHER" id="PTHR38436">
    <property type="entry name" value="POLYKETIDE CYCLASE SNOAL-LIKE DOMAIN"/>
    <property type="match status" value="1"/>
</dbReference>
<dbReference type="Proteomes" id="UP000031390">
    <property type="component" value="Unassembled WGS sequence"/>
</dbReference>
<sequence length="161" mass="17516">MKKIIAVLLTAAALSSTAAYAAPKAKPVHTKAAQTQEARNKANALAFYDLAFNQHKLQEAVSKYVGKTYIQHNPTVADGGQAFIDAFAPFLKENPGSRAAVKRIAAEGDLVFMHVFSQTSAQDRGEAVVDIFRFDRNGKIVEHWDVIQAVPEKTASGHSMF</sequence>
<evidence type="ECO:0000313" key="5">
    <source>
        <dbReference type="Proteomes" id="UP000031390"/>
    </source>
</evidence>
<keyword evidence="6" id="KW-1185">Reference proteome</keyword>
<evidence type="ECO:0000259" key="2">
    <source>
        <dbReference type="Pfam" id="PF12680"/>
    </source>
</evidence>
<evidence type="ECO:0000256" key="1">
    <source>
        <dbReference type="SAM" id="SignalP"/>
    </source>
</evidence>
<feature type="chain" id="PRO_5002133559" evidence="1">
    <location>
        <begin position="22"/>
        <end position="161"/>
    </location>
</feature>
<evidence type="ECO:0000313" key="4">
    <source>
        <dbReference type="EMBL" id="UNV87563.1"/>
    </source>
</evidence>
<keyword evidence="1" id="KW-0732">Signal</keyword>
<evidence type="ECO:0000313" key="3">
    <source>
        <dbReference type="EMBL" id="KIC11025.1"/>
    </source>
</evidence>
<protein>
    <submittedName>
        <fullName evidence="3">Membrane protein</fullName>
    </submittedName>
    <submittedName>
        <fullName evidence="4">Nuclear transport factor 2 family protein</fullName>
    </submittedName>
</protein>
<dbReference type="Proteomes" id="UP000829504">
    <property type="component" value="Chromosome"/>
</dbReference>
<feature type="signal peptide" evidence="1">
    <location>
        <begin position="1"/>
        <end position="21"/>
    </location>
</feature>
<dbReference type="EMBL" id="JUFZ01000024">
    <property type="protein sequence ID" value="KIC11025.1"/>
    <property type="molecule type" value="Genomic_DNA"/>
</dbReference>
<dbReference type="InterPro" id="IPR009959">
    <property type="entry name" value="Cyclase_SnoaL-like"/>
</dbReference>
<dbReference type="RefSeq" id="WP_039405687.1">
    <property type="nucleotide sequence ID" value="NZ_CP094242.1"/>
</dbReference>
<dbReference type="SUPFAM" id="SSF54427">
    <property type="entry name" value="NTF2-like"/>
    <property type="match status" value="1"/>
</dbReference>
<name>A0A0C1GXT3_9NEIS</name>
<dbReference type="Gene3D" id="3.10.450.50">
    <property type="match status" value="1"/>
</dbReference>
<accession>A0A0C1GXT3</accession>
<proteinExistence type="predicted"/>
<dbReference type="InterPro" id="IPR032710">
    <property type="entry name" value="NTF2-like_dom_sf"/>
</dbReference>
<dbReference type="PATRIC" id="fig|1056807.3.peg.565"/>
<gene>
    <name evidence="3" type="ORF">MCC93_05860</name>
    <name evidence="4" type="ORF">MON37_01015</name>
</gene>
<dbReference type="InterPro" id="IPR037401">
    <property type="entry name" value="SnoaL-like"/>
</dbReference>
<organism evidence="3 5">
    <name type="scientific">Morococcus cerebrosus</name>
    <dbReference type="NCBI Taxonomy" id="1056807"/>
    <lineage>
        <taxon>Bacteria</taxon>
        <taxon>Pseudomonadati</taxon>
        <taxon>Pseudomonadota</taxon>
        <taxon>Betaproteobacteria</taxon>
        <taxon>Neisseriales</taxon>
        <taxon>Neisseriaceae</taxon>
        <taxon>Morococcus</taxon>
    </lineage>
</organism>
<dbReference type="Pfam" id="PF12680">
    <property type="entry name" value="SnoaL_2"/>
    <property type="match status" value="1"/>
</dbReference>
<reference evidence="3 5" key="1">
    <citation type="submission" date="2014-12" db="EMBL/GenBank/DDBJ databases">
        <title>Genome sequence of Morococcus cerebrosus.</title>
        <authorList>
            <person name="Shin S.-K."/>
            <person name="Yi H."/>
        </authorList>
    </citation>
    <scope>NUCLEOTIDE SEQUENCE [LARGE SCALE GENOMIC DNA]</scope>
    <source>
        <strain evidence="3 5">CIP 81.93</strain>
    </source>
</reference>
<evidence type="ECO:0000313" key="6">
    <source>
        <dbReference type="Proteomes" id="UP000829504"/>
    </source>
</evidence>
<dbReference type="GO" id="GO:0030638">
    <property type="term" value="P:polyketide metabolic process"/>
    <property type="evidence" value="ECO:0007669"/>
    <property type="project" value="InterPro"/>
</dbReference>